<keyword evidence="2" id="KW-1185">Reference proteome</keyword>
<evidence type="ECO:0000313" key="2">
    <source>
        <dbReference type="Proteomes" id="UP000593571"/>
    </source>
</evidence>
<organism evidence="1 2">
    <name type="scientific">Rousettus aegyptiacus</name>
    <name type="common">Egyptian fruit bat</name>
    <name type="synonym">Pteropus aegyptiacus</name>
    <dbReference type="NCBI Taxonomy" id="9407"/>
    <lineage>
        <taxon>Eukaryota</taxon>
        <taxon>Metazoa</taxon>
        <taxon>Chordata</taxon>
        <taxon>Craniata</taxon>
        <taxon>Vertebrata</taxon>
        <taxon>Euteleostomi</taxon>
        <taxon>Mammalia</taxon>
        <taxon>Eutheria</taxon>
        <taxon>Laurasiatheria</taxon>
        <taxon>Chiroptera</taxon>
        <taxon>Yinpterochiroptera</taxon>
        <taxon>Pteropodoidea</taxon>
        <taxon>Pteropodidae</taxon>
        <taxon>Rousettinae</taxon>
        <taxon>Rousettus</taxon>
    </lineage>
</organism>
<dbReference type="Proteomes" id="UP000593571">
    <property type="component" value="Unassembled WGS sequence"/>
</dbReference>
<dbReference type="EMBL" id="JACASE010000001">
    <property type="protein sequence ID" value="KAF6505903.1"/>
    <property type="molecule type" value="Genomic_DNA"/>
</dbReference>
<comment type="caution">
    <text evidence="1">The sequence shown here is derived from an EMBL/GenBank/DDBJ whole genome shotgun (WGS) entry which is preliminary data.</text>
</comment>
<reference evidence="1 2" key="1">
    <citation type="journal article" date="2020" name="Nature">
        <title>Six reference-quality genomes reveal evolution of bat adaptations.</title>
        <authorList>
            <person name="Jebb D."/>
            <person name="Huang Z."/>
            <person name="Pippel M."/>
            <person name="Hughes G.M."/>
            <person name="Lavrichenko K."/>
            <person name="Devanna P."/>
            <person name="Winkler S."/>
            <person name="Jermiin L.S."/>
            <person name="Skirmuntt E.C."/>
            <person name="Katzourakis A."/>
            <person name="Burkitt-Gray L."/>
            <person name="Ray D.A."/>
            <person name="Sullivan K.A.M."/>
            <person name="Roscito J.G."/>
            <person name="Kirilenko B.M."/>
            <person name="Davalos L.M."/>
            <person name="Corthals A.P."/>
            <person name="Power M.L."/>
            <person name="Jones G."/>
            <person name="Ransome R.D."/>
            <person name="Dechmann D.K.N."/>
            <person name="Locatelli A.G."/>
            <person name="Puechmaille S.J."/>
            <person name="Fedrigo O."/>
            <person name="Jarvis E.D."/>
            <person name="Hiller M."/>
            <person name="Vernes S.C."/>
            <person name="Myers E.W."/>
            <person name="Teeling E.C."/>
        </authorList>
    </citation>
    <scope>NUCLEOTIDE SEQUENCE [LARGE SCALE GENOMIC DNA]</scope>
    <source>
        <strain evidence="1">MRouAeg1</strain>
        <tissue evidence="1">Muscle</tissue>
    </source>
</reference>
<gene>
    <name evidence="1" type="ORF">HJG63_007789</name>
</gene>
<dbReference type="AlphaFoldDB" id="A0A7J8KAJ4"/>
<accession>A0A7J8KAJ4</accession>
<proteinExistence type="predicted"/>
<evidence type="ECO:0000313" key="1">
    <source>
        <dbReference type="EMBL" id="KAF6505903.1"/>
    </source>
</evidence>
<sequence length="137" mass="15219">MIQSCRPIVQNKKGTLVWWGNCSSLQLPEHVVKRTKPQPLDTEHLASWRAATILGFEAKGHPAVSQGLFPGCSARFLINFDYPLGDVFLQNRGYQLNSPWRRLGHCPSPLILSPSLSMLTPMALSPHLVALYIPSVC</sequence>
<protein>
    <submittedName>
        <fullName evidence="1">Uncharacterized protein</fullName>
    </submittedName>
</protein>
<name>A0A7J8KAJ4_ROUAE</name>